<evidence type="ECO:0000256" key="5">
    <source>
        <dbReference type="ARBA" id="ARBA00022692"/>
    </source>
</evidence>
<proteinExistence type="inferred from homology"/>
<feature type="transmembrane region" description="Helical" evidence="8">
    <location>
        <begin position="93"/>
        <end position="113"/>
    </location>
</feature>
<dbReference type="GeneID" id="73325345"/>
<keyword evidence="11" id="KW-1185">Reference proteome</keyword>
<evidence type="ECO:0000256" key="6">
    <source>
        <dbReference type="ARBA" id="ARBA00022989"/>
    </source>
</evidence>
<keyword evidence="7 8" id="KW-0472">Membrane</keyword>
<keyword evidence="5 8" id="KW-0812">Transmembrane</keyword>
<comment type="function">
    <text evidence="1">Involved in the import of GDP-mannose from the cytoplasm into the Golgi lumen.</text>
</comment>
<evidence type="ECO:0000256" key="2">
    <source>
        <dbReference type="ARBA" id="ARBA00004477"/>
    </source>
</evidence>
<comment type="subcellular location">
    <subcellularLocation>
        <location evidence="2">Endoplasmic reticulum membrane</location>
        <topology evidence="2">Multi-pass membrane protein</topology>
    </subcellularLocation>
</comment>
<feature type="transmembrane region" description="Helical" evidence="8">
    <location>
        <begin position="29"/>
        <end position="48"/>
    </location>
</feature>
<accession>A0AA37NWJ2</accession>
<evidence type="ECO:0000256" key="4">
    <source>
        <dbReference type="ARBA" id="ARBA00011182"/>
    </source>
</evidence>
<evidence type="ECO:0000259" key="9">
    <source>
        <dbReference type="Pfam" id="PF03151"/>
    </source>
</evidence>
<dbReference type="PANTHER" id="PTHR11132">
    <property type="entry name" value="SOLUTE CARRIER FAMILY 35"/>
    <property type="match status" value="1"/>
</dbReference>
<evidence type="ECO:0000256" key="7">
    <source>
        <dbReference type="ARBA" id="ARBA00023136"/>
    </source>
</evidence>
<dbReference type="Proteomes" id="UP001055115">
    <property type="component" value="Unassembled WGS sequence"/>
</dbReference>
<sequence length="211" mass="23131">MGGIVFEAIRLVMIQVLLKGEDAQKMDPLVSLYYFAPICAIMNFFVAWASEFSTFKMSDLQHTGVATLLLNATVAFMLNVSSVFLIGKTSGLVMTLSSIFKNILLIIVSVIIWQNTISLMQFFGYSIALVGLVIYSTGWEQLKGSGTDAVAWACTLWDSYTLDEGRRSQFREHAIVVGLIVLIIGMLILGFTYGASTVPLNSLTTMETVGN</sequence>
<evidence type="ECO:0000256" key="3">
    <source>
        <dbReference type="ARBA" id="ARBA00010425"/>
    </source>
</evidence>
<feature type="transmembrane region" description="Helical" evidence="8">
    <location>
        <begin position="68"/>
        <end position="86"/>
    </location>
</feature>
<feature type="transmembrane region" description="Helical" evidence="8">
    <location>
        <begin position="119"/>
        <end position="137"/>
    </location>
</feature>
<name>A0AA37NWJ2_9PEZI</name>
<dbReference type="RefSeq" id="XP_049126712.1">
    <property type="nucleotide sequence ID" value="XM_049270755.1"/>
</dbReference>
<dbReference type="Pfam" id="PF03151">
    <property type="entry name" value="TPT"/>
    <property type="match status" value="1"/>
</dbReference>
<dbReference type="GO" id="GO:0005789">
    <property type="term" value="C:endoplasmic reticulum membrane"/>
    <property type="evidence" value="ECO:0007669"/>
    <property type="project" value="UniProtKB-SubCell"/>
</dbReference>
<evidence type="ECO:0000256" key="8">
    <source>
        <dbReference type="SAM" id="Phobius"/>
    </source>
</evidence>
<comment type="caution">
    <text evidence="10">The sequence shown here is derived from an EMBL/GenBank/DDBJ whole genome shotgun (WGS) entry which is preliminary data.</text>
</comment>
<evidence type="ECO:0000256" key="1">
    <source>
        <dbReference type="ARBA" id="ARBA00003420"/>
    </source>
</evidence>
<comment type="subunit">
    <text evidence="4">Homooligomer.</text>
</comment>
<dbReference type="AlphaFoldDB" id="A0AA37NWJ2"/>
<feature type="domain" description="Sugar phosphate transporter" evidence="9">
    <location>
        <begin position="27"/>
        <end position="136"/>
    </location>
</feature>
<protein>
    <submittedName>
        <fullName evidence="10">Sulfate permease</fullName>
    </submittedName>
</protein>
<keyword evidence="6 8" id="KW-1133">Transmembrane helix</keyword>
<gene>
    <name evidence="10" type="ORF">ColSpa_04543</name>
</gene>
<evidence type="ECO:0000313" key="11">
    <source>
        <dbReference type="Proteomes" id="UP001055115"/>
    </source>
</evidence>
<reference evidence="10 11" key="1">
    <citation type="submission" date="2022-03" db="EMBL/GenBank/DDBJ databases">
        <title>Genome data of Colletotrichum spp.</title>
        <authorList>
            <person name="Utami Y.D."/>
            <person name="Hiruma K."/>
        </authorList>
    </citation>
    <scope>NUCLEOTIDE SEQUENCE [LARGE SCALE GENOMIC DNA]</scope>
    <source>
        <strain evidence="10 11">MAFF 239500</strain>
    </source>
</reference>
<dbReference type="EMBL" id="BQXU01000009">
    <property type="protein sequence ID" value="GKT44362.1"/>
    <property type="molecule type" value="Genomic_DNA"/>
</dbReference>
<evidence type="ECO:0000313" key="10">
    <source>
        <dbReference type="EMBL" id="GKT44362.1"/>
    </source>
</evidence>
<dbReference type="InterPro" id="IPR050186">
    <property type="entry name" value="TPT_transporter"/>
</dbReference>
<feature type="transmembrane region" description="Helical" evidence="8">
    <location>
        <begin position="174"/>
        <end position="196"/>
    </location>
</feature>
<dbReference type="InterPro" id="IPR004853">
    <property type="entry name" value="Sugar_P_trans_dom"/>
</dbReference>
<organism evidence="10 11">
    <name type="scientific">Colletotrichum spaethianum</name>
    <dbReference type="NCBI Taxonomy" id="700344"/>
    <lineage>
        <taxon>Eukaryota</taxon>
        <taxon>Fungi</taxon>
        <taxon>Dikarya</taxon>
        <taxon>Ascomycota</taxon>
        <taxon>Pezizomycotina</taxon>
        <taxon>Sordariomycetes</taxon>
        <taxon>Hypocreomycetidae</taxon>
        <taxon>Glomerellales</taxon>
        <taxon>Glomerellaceae</taxon>
        <taxon>Colletotrichum</taxon>
        <taxon>Colletotrichum spaethianum species complex</taxon>
    </lineage>
</organism>
<comment type="similarity">
    <text evidence="3">Belongs to the TPT transporter family. SLC35D subfamily.</text>
</comment>